<organism evidence="1 2">
    <name type="scientific">Henriciella pelagia</name>
    <dbReference type="NCBI Taxonomy" id="1977912"/>
    <lineage>
        <taxon>Bacteria</taxon>
        <taxon>Pseudomonadati</taxon>
        <taxon>Pseudomonadota</taxon>
        <taxon>Alphaproteobacteria</taxon>
        <taxon>Hyphomonadales</taxon>
        <taxon>Hyphomonadaceae</taxon>
        <taxon>Henriciella</taxon>
    </lineage>
</organism>
<dbReference type="EMBL" id="BMKF01000002">
    <property type="protein sequence ID" value="GGB67924.1"/>
    <property type="molecule type" value="Genomic_DNA"/>
</dbReference>
<gene>
    <name evidence="1" type="ORF">GCM10011503_15750</name>
</gene>
<evidence type="ECO:0000313" key="1">
    <source>
        <dbReference type="EMBL" id="GGB67924.1"/>
    </source>
</evidence>
<keyword evidence="2" id="KW-1185">Reference proteome</keyword>
<protein>
    <recommendedName>
        <fullName evidence="3">50S ribosomal protein L29</fullName>
    </recommendedName>
</protein>
<dbReference type="Proteomes" id="UP000628854">
    <property type="component" value="Unassembled WGS sequence"/>
</dbReference>
<sequence length="74" mass="8336">MTEQPINPVVLVARETPEKVREVLRSVELAELKKLATSSRLATSNDMRGKSHDEVVELVQQRAELRLASRRPTA</sequence>
<evidence type="ECO:0000313" key="2">
    <source>
        <dbReference type="Proteomes" id="UP000628854"/>
    </source>
</evidence>
<reference evidence="2" key="1">
    <citation type="journal article" date="2019" name="Int. J. Syst. Evol. Microbiol.">
        <title>The Global Catalogue of Microorganisms (GCM) 10K type strain sequencing project: providing services to taxonomists for standard genome sequencing and annotation.</title>
        <authorList>
            <consortium name="The Broad Institute Genomics Platform"/>
            <consortium name="The Broad Institute Genome Sequencing Center for Infectious Disease"/>
            <person name="Wu L."/>
            <person name="Ma J."/>
        </authorList>
    </citation>
    <scope>NUCLEOTIDE SEQUENCE [LARGE SCALE GENOMIC DNA]</scope>
    <source>
        <strain evidence="2">CGMCC 1.15928</strain>
    </source>
</reference>
<comment type="caution">
    <text evidence="1">The sequence shown here is derived from an EMBL/GenBank/DDBJ whole genome shotgun (WGS) entry which is preliminary data.</text>
</comment>
<proteinExistence type="predicted"/>
<accession>A0ABQ1JGM4</accession>
<name>A0ABQ1JGM4_9PROT</name>
<dbReference type="RefSeq" id="WP_084393070.1">
    <property type="nucleotide sequence ID" value="NZ_BMKF01000002.1"/>
</dbReference>
<evidence type="ECO:0008006" key="3">
    <source>
        <dbReference type="Google" id="ProtNLM"/>
    </source>
</evidence>